<keyword evidence="3 7" id="KW-0813">Transport</keyword>
<dbReference type="InterPro" id="IPR008883">
    <property type="entry name" value="UEV_N"/>
</dbReference>
<evidence type="ECO:0000259" key="9">
    <source>
        <dbReference type="PROSITE" id="PS51312"/>
    </source>
</evidence>
<reference evidence="11" key="1">
    <citation type="submission" date="2021-01" db="EMBL/GenBank/DDBJ databases">
        <authorList>
            <consortium name="Genoscope - CEA"/>
            <person name="William W."/>
        </authorList>
    </citation>
    <scope>NUCLEOTIDE SEQUENCE</scope>
</reference>
<evidence type="ECO:0000256" key="1">
    <source>
        <dbReference type="ARBA" id="ARBA00004177"/>
    </source>
</evidence>
<dbReference type="InterPro" id="IPR017916">
    <property type="entry name" value="SB_dom"/>
</dbReference>
<evidence type="ECO:0000256" key="8">
    <source>
        <dbReference type="SAM" id="Coils"/>
    </source>
</evidence>
<protein>
    <submittedName>
        <fullName evidence="11">(rape) hypothetical protein</fullName>
    </submittedName>
</protein>
<dbReference type="InterPro" id="IPR052070">
    <property type="entry name" value="ESCRT-I_UEV_domain"/>
</dbReference>
<dbReference type="Gene3D" id="6.10.140.820">
    <property type="match status" value="1"/>
</dbReference>
<evidence type="ECO:0000256" key="4">
    <source>
        <dbReference type="ARBA" id="ARBA00022753"/>
    </source>
</evidence>
<name>A0A816JR71_BRANA</name>
<evidence type="ECO:0000256" key="3">
    <source>
        <dbReference type="ARBA" id="ARBA00022448"/>
    </source>
</evidence>
<keyword evidence="5 7" id="KW-0653">Protein transport</keyword>
<dbReference type="Pfam" id="PF09454">
    <property type="entry name" value="Vps23_core"/>
    <property type="match status" value="1"/>
</dbReference>
<dbReference type="InterPro" id="IPR016135">
    <property type="entry name" value="UBQ-conjugating_enzyme/RWD"/>
</dbReference>
<dbReference type="PROSITE" id="PS51312">
    <property type="entry name" value="SB"/>
    <property type="match status" value="1"/>
</dbReference>
<evidence type="ECO:0000256" key="7">
    <source>
        <dbReference type="PROSITE-ProRule" id="PRU00644"/>
    </source>
</evidence>
<evidence type="ECO:0000313" key="11">
    <source>
        <dbReference type="EMBL" id="CAF1868878.1"/>
    </source>
</evidence>
<sequence length="593" mass="68935">MDYTGNKLKKHNLEAEKRLKKVEQDYLHTSQKYTESDSQFQSLYNERRRADSLCSSAEAFTDCCNNLVKKLHEALDKIPTTEETIDHSLQFSMSNSVESLEVEQCQKLDCEAIRDFREVSRELYYIQRKMPRSESRRSIQGLLNEVKEKNKCKDKAVLTCTLVCNPTSCDNLRKSVELEIKVLKKLIREIQKDWEDKLQIRQCARGLYSDSKRKVKHLRNKKDHLSGQWDEEKKHMLGNKEKHERRIGTQEHHKIARTNPSLASMASSSSSSSPLKFIEKALLATGPFALSYTDPDQKWVIRKHLTSFLQDFSNFDLSTDTFNHNNGTTVQLFRLDGSLRTPQQSTAVQLTIWVHENYPLTPPLVFVIPPDSMTPVRTNHPFVSSSGYTNSNYIETWEYPPCNLLNFVRNLRRVLANDHPFVQTDSIPTKTRSVSRPEALDRLVTSLHYDVLAIMSISEEEIESLWRLQKEVKQRSESVRTIISDLETERETLKENVLKLEEDTDVLAIWVERNYPKLMKATSKDVGVEEMFEMEEEKKLLVESLAADKAIEDVLCNLEEASRRGEMEIGSYLKHVRVLAREQFFSRHHHLYM</sequence>
<comment type="subcellular location">
    <subcellularLocation>
        <location evidence="1">Endosome</location>
    </subcellularLocation>
</comment>
<feature type="coiled-coil region" evidence="8">
    <location>
        <begin position="476"/>
        <end position="503"/>
    </location>
</feature>
<keyword evidence="6 8" id="KW-0175">Coiled coil</keyword>
<dbReference type="InterPro" id="IPR037202">
    <property type="entry name" value="ESCRT_assembly_dom"/>
</dbReference>
<dbReference type="PROSITE" id="PS51322">
    <property type="entry name" value="UEV"/>
    <property type="match status" value="1"/>
</dbReference>
<evidence type="ECO:0000259" key="10">
    <source>
        <dbReference type="PROSITE" id="PS51322"/>
    </source>
</evidence>
<feature type="domain" description="UEV" evidence="10">
    <location>
        <begin position="282"/>
        <end position="425"/>
    </location>
</feature>
<gene>
    <name evidence="11" type="ORF">DARMORV10_C04P66910.1</name>
</gene>
<dbReference type="Proteomes" id="UP001295469">
    <property type="component" value="Chromosome C04"/>
</dbReference>
<dbReference type="EMBL" id="HG994368">
    <property type="protein sequence ID" value="CAF1868878.1"/>
    <property type="molecule type" value="Genomic_DNA"/>
</dbReference>
<organism evidence="11">
    <name type="scientific">Brassica napus</name>
    <name type="common">Rape</name>
    <dbReference type="NCBI Taxonomy" id="3708"/>
    <lineage>
        <taxon>Eukaryota</taxon>
        <taxon>Viridiplantae</taxon>
        <taxon>Streptophyta</taxon>
        <taxon>Embryophyta</taxon>
        <taxon>Tracheophyta</taxon>
        <taxon>Spermatophyta</taxon>
        <taxon>Magnoliopsida</taxon>
        <taxon>eudicotyledons</taxon>
        <taxon>Gunneridae</taxon>
        <taxon>Pentapetalae</taxon>
        <taxon>rosids</taxon>
        <taxon>malvids</taxon>
        <taxon>Brassicales</taxon>
        <taxon>Brassicaceae</taxon>
        <taxon>Brassiceae</taxon>
        <taxon>Brassica</taxon>
    </lineage>
</organism>
<dbReference type="Pfam" id="PF05743">
    <property type="entry name" value="UEV"/>
    <property type="match status" value="1"/>
</dbReference>
<dbReference type="CDD" id="cd11685">
    <property type="entry name" value="UEV_TSG101-like"/>
    <property type="match status" value="1"/>
</dbReference>
<dbReference type="AlphaFoldDB" id="A0A816JR71"/>
<proteinExistence type="inferred from homology"/>
<accession>A0A816JR71</accession>
<comment type="similarity">
    <text evidence="2">Belongs to the ubiquitin-conjugating enzyme family. UEV subfamily.</text>
</comment>
<dbReference type="PANTHER" id="PTHR23306:SF21">
    <property type="entry name" value="UBIQUITIN-CONJUGATING ENZYME_RWD-LIKE PROTEIN"/>
    <property type="match status" value="1"/>
</dbReference>
<dbReference type="PANTHER" id="PTHR23306">
    <property type="entry name" value="TUMOR SUSCEPTIBILITY GENE 101 PROTEIN-RELATED"/>
    <property type="match status" value="1"/>
</dbReference>
<evidence type="ECO:0000256" key="2">
    <source>
        <dbReference type="ARBA" id="ARBA00009594"/>
    </source>
</evidence>
<dbReference type="SUPFAM" id="SSF140111">
    <property type="entry name" value="Endosomal sorting complex assembly domain"/>
    <property type="match status" value="1"/>
</dbReference>
<keyword evidence="4" id="KW-0967">Endosome</keyword>
<feature type="domain" description="SB" evidence="9">
    <location>
        <begin position="535"/>
        <end position="593"/>
    </location>
</feature>
<evidence type="ECO:0000256" key="6">
    <source>
        <dbReference type="ARBA" id="ARBA00023054"/>
    </source>
</evidence>
<dbReference type="SUPFAM" id="SSF54495">
    <property type="entry name" value="UBC-like"/>
    <property type="match status" value="1"/>
</dbReference>
<dbReference type="GO" id="GO:0005768">
    <property type="term" value="C:endosome"/>
    <property type="evidence" value="ECO:0007669"/>
    <property type="project" value="UniProtKB-SubCell"/>
</dbReference>
<dbReference type="GO" id="GO:0015031">
    <property type="term" value="P:protein transport"/>
    <property type="evidence" value="ECO:0007669"/>
    <property type="project" value="UniProtKB-UniRule"/>
</dbReference>
<evidence type="ECO:0000256" key="5">
    <source>
        <dbReference type="ARBA" id="ARBA00022927"/>
    </source>
</evidence>
<dbReference type="Gene3D" id="3.10.110.10">
    <property type="entry name" value="Ubiquitin Conjugating Enzyme"/>
    <property type="match status" value="1"/>
</dbReference>